<dbReference type="Pfam" id="PF00440">
    <property type="entry name" value="TetR_N"/>
    <property type="match status" value="1"/>
</dbReference>
<dbReference type="RefSeq" id="WP_184793646.1">
    <property type="nucleotide sequence ID" value="NZ_JACHMY010000001.1"/>
</dbReference>
<keyword evidence="2 4" id="KW-0238">DNA-binding</keyword>
<dbReference type="AlphaFoldDB" id="A0A7W9J2F0"/>
<evidence type="ECO:0000256" key="2">
    <source>
        <dbReference type="ARBA" id="ARBA00023125"/>
    </source>
</evidence>
<feature type="DNA-binding region" description="H-T-H motif" evidence="4">
    <location>
        <begin position="29"/>
        <end position="48"/>
    </location>
</feature>
<dbReference type="Pfam" id="PF16925">
    <property type="entry name" value="TetR_C_13"/>
    <property type="match status" value="1"/>
</dbReference>
<evidence type="ECO:0000313" key="6">
    <source>
        <dbReference type="EMBL" id="MBB5833802.1"/>
    </source>
</evidence>
<evidence type="ECO:0000259" key="5">
    <source>
        <dbReference type="PROSITE" id="PS50977"/>
    </source>
</evidence>
<feature type="domain" description="HTH tetR-type" evidence="5">
    <location>
        <begin position="6"/>
        <end position="66"/>
    </location>
</feature>
<keyword evidence="3" id="KW-0804">Transcription</keyword>
<dbReference type="InterPro" id="IPR001647">
    <property type="entry name" value="HTH_TetR"/>
</dbReference>
<dbReference type="InterPro" id="IPR011075">
    <property type="entry name" value="TetR_C"/>
</dbReference>
<evidence type="ECO:0000256" key="1">
    <source>
        <dbReference type="ARBA" id="ARBA00023015"/>
    </source>
</evidence>
<dbReference type="EMBL" id="JACHMY010000001">
    <property type="protein sequence ID" value="MBB5833802.1"/>
    <property type="molecule type" value="Genomic_DNA"/>
</dbReference>
<sequence length="191" mass="20877">MAIDTATAQRQVLDAADALFYERGVQSVGMDAIRTASGVSLKRLYQLFPSKDVLIEAYLHQRDQLWKDMLAEHVDAATDPRERILAVFEFLHTWFTQKDFRGCAFINSFGELGAVSPRVAELAQQHKAGFRQALTELAAAAQAPDPQQLADHLILLSEGAITTSAISGSAQPARRAREAAVLLMQASLPAD</sequence>
<dbReference type="GO" id="GO:0003677">
    <property type="term" value="F:DNA binding"/>
    <property type="evidence" value="ECO:0007669"/>
    <property type="project" value="UniProtKB-UniRule"/>
</dbReference>
<comment type="caution">
    <text evidence="6">The sequence shown here is derived from an EMBL/GenBank/DDBJ whole genome shotgun (WGS) entry which is preliminary data.</text>
</comment>
<keyword evidence="1" id="KW-0805">Transcription regulation</keyword>
<dbReference type="SUPFAM" id="SSF46689">
    <property type="entry name" value="Homeodomain-like"/>
    <property type="match status" value="1"/>
</dbReference>
<dbReference type="InterPro" id="IPR009057">
    <property type="entry name" value="Homeodomain-like_sf"/>
</dbReference>
<dbReference type="PANTHER" id="PTHR47506:SF1">
    <property type="entry name" value="HTH-TYPE TRANSCRIPTIONAL REGULATOR YJDC"/>
    <property type="match status" value="1"/>
</dbReference>
<dbReference type="Proteomes" id="UP000549971">
    <property type="component" value="Unassembled WGS sequence"/>
</dbReference>
<dbReference type="InterPro" id="IPR036271">
    <property type="entry name" value="Tet_transcr_reg_TetR-rel_C_sf"/>
</dbReference>
<evidence type="ECO:0000256" key="4">
    <source>
        <dbReference type="PROSITE-ProRule" id="PRU00335"/>
    </source>
</evidence>
<gene>
    <name evidence="6" type="ORF">HDA39_000536</name>
</gene>
<organism evidence="6 7">
    <name type="scientific">Kribbella italica</name>
    <dbReference type="NCBI Taxonomy" id="1540520"/>
    <lineage>
        <taxon>Bacteria</taxon>
        <taxon>Bacillati</taxon>
        <taxon>Actinomycetota</taxon>
        <taxon>Actinomycetes</taxon>
        <taxon>Propionibacteriales</taxon>
        <taxon>Kribbellaceae</taxon>
        <taxon>Kribbella</taxon>
    </lineage>
</organism>
<protein>
    <submittedName>
        <fullName evidence="6">AcrR family transcriptional regulator</fullName>
    </submittedName>
</protein>
<dbReference type="PRINTS" id="PR00455">
    <property type="entry name" value="HTHTETR"/>
</dbReference>
<evidence type="ECO:0000313" key="7">
    <source>
        <dbReference type="Proteomes" id="UP000549971"/>
    </source>
</evidence>
<accession>A0A7W9J2F0</accession>
<dbReference type="PANTHER" id="PTHR47506">
    <property type="entry name" value="TRANSCRIPTIONAL REGULATORY PROTEIN"/>
    <property type="match status" value="1"/>
</dbReference>
<reference evidence="6 7" key="1">
    <citation type="submission" date="2020-08" db="EMBL/GenBank/DDBJ databases">
        <title>Sequencing the genomes of 1000 actinobacteria strains.</title>
        <authorList>
            <person name="Klenk H.-P."/>
        </authorList>
    </citation>
    <scope>NUCLEOTIDE SEQUENCE [LARGE SCALE GENOMIC DNA]</scope>
    <source>
        <strain evidence="6 7">DSM 28967</strain>
    </source>
</reference>
<keyword evidence="7" id="KW-1185">Reference proteome</keyword>
<proteinExistence type="predicted"/>
<dbReference type="SUPFAM" id="SSF48498">
    <property type="entry name" value="Tetracyclin repressor-like, C-terminal domain"/>
    <property type="match status" value="1"/>
</dbReference>
<dbReference type="Gene3D" id="1.10.357.10">
    <property type="entry name" value="Tetracycline Repressor, domain 2"/>
    <property type="match status" value="1"/>
</dbReference>
<dbReference type="PROSITE" id="PS50977">
    <property type="entry name" value="HTH_TETR_2"/>
    <property type="match status" value="1"/>
</dbReference>
<name>A0A7W9J2F0_9ACTN</name>
<evidence type="ECO:0000256" key="3">
    <source>
        <dbReference type="ARBA" id="ARBA00023163"/>
    </source>
</evidence>